<dbReference type="VEuPathDB" id="VectorBase:GAUT007170"/>
<dbReference type="Proteomes" id="UP000078200">
    <property type="component" value="Unassembled WGS sequence"/>
</dbReference>
<dbReference type="PROSITE" id="PS00237">
    <property type="entry name" value="G_PROTEIN_RECEP_F1_1"/>
    <property type="match status" value="1"/>
</dbReference>
<dbReference type="GO" id="GO:0004930">
    <property type="term" value="F:G protein-coupled receptor activity"/>
    <property type="evidence" value="ECO:0007669"/>
    <property type="project" value="InterPro"/>
</dbReference>
<dbReference type="InterPro" id="IPR000276">
    <property type="entry name" value="GPCR_Rhodpsn"/>
</dbReference>
<dbReference type="GO" id="GO:0016020">
    <property type="term" value="C:membrane"/>
    <property type="evidence" value="ECO:0007669"/>
    <property type="project" value="UniProtKB-SubCell"/>
</dbReference>
<feature type="region of interest" description="Disordered" evidence="5">
    <location>
        <begin position="108"/>
        <end position="141"/>
    </location>
</feature>
<name>A0A1A9UJU4_GLOAU</name>
<evidence type="ECO:0000256" key="4">
    <source>
        <dbReference type="ARBA" id="ARBA00023136"/>
    </source>
</evidence>
<evidence type="ECO:0000256" key="1">
    <source>
        <dbReference type="ARBA" id="ARBA00004370"/>
    </source>
</evidence>
<keyword evidence="4" id="KW-0472">Membrane</keyword>
<proteinExistence type="predicted"/>
<organism evidence="6 7">
    <name type="scientific">Glossina austeni</name>
    <name type="common">Savannah tsetse fly</name>
    <dbReference type="NCBI Taxonomy" id="7395"/>
    <lineage>
        <taxon>Eukaryota</taxon>
        <taxon>Metazoa</taxon>
        <taxon>Ecdysozoa</taxon>
        <taxon>Arthropoda</taxon>
        <taxon>Hexapoda</taxon>
        <taxon>Insecta</taxon>
        <taxon>Pterygota</taxon>
        <taxon>Neoptera</taxon>
        <taxon>Endopterygota</taxon>
        <taxon>Diptera</taxon>
        <taxon>Brachycera</taxon>
        <taxon>Muscomorpha</taxon>
        <taxon>Hippoboscoidea</taxon>
        <taxon>Glossinidae</taxon>
        <taxon>Glossina</taxon>
    </lineage>
</organism>
<dbReference type="EnsemblMetazoa" id="GAUT007170-RA">
    <property type="protein sequence ID" value="GAUT007170-PA"/>
    <property type="gene ID" value="GAUT007170"/>
</dbReference>
<evidence type="ECO:0000256" key="5">
    <source>
        <dbReference type="SAM" id="MobiDB-lite"/>
    </source>
</evidence>
<keyword evidence="7" id="KW-1185">Reference proteome</keyword>
<accession>A0A1A9UJU4</accession>
<evidence type="ECO:0000256" key="3">
    <source>
        <dbReference type="ARBA" id="ARBA00022989"/>
    </source>
</evidence>
<keyword evidence="3" id="KW-1133">Transmembrane helix</keyword>
<dbReference type="STRING" id="7395.A0A1A9UJU4"/>
<comment type="subcellular location">
    <subcellularLocation>
        <location evidence="1">Membrane</location>
    </subcellularLocation>
</comment>
<dbReference type="SUPFAM" id="SSF81321">
    <property type="entry name" value="Family A G protein-coupled receptor-like"/>
    <property type="match status" value="1"/>
</dbReference>
<protein>
    <submittedName>
        <fullName evidence="6">Uncharacterized protein</fullName>
    </submittedName>
</protein>
<keyword evidence="2" id="KW-0812">Transmembrane</keyword>
<feature type="compositionally biased region" description="Basic and acidic residues" evidence="5">
    <location>
        <begin position="122"/>
        <end position="141"/>
    </location>
</feature>
<reference evidence="6" key="1">
    <citation type="submission" date="2020-05" db="UniProtKB">
        <authorList>
            <consortium name="EnsemblMetazoa"/>
        </authorList>
    </citation>
    <scope>IDENTIFICATION</scope>
    <source>
        <strain evidence="6">TTRI</strain>
    </source>
</reference>
<dbReference type="AlphaFoldDB" id="A0A1A9UJU4"/>
<dbReference type="Gene3D" id="1.20.1070.10">
    <property type="entry name" value="Rhodopsin 7-helix transmembrane proteins"/>
    <property type="match status" value="1"/>
</dbReference>
<evidence type="ECO:0000313" key="7">
    <source>
        <dbReference type="Proteomes" id="UP000078200"/>
    </source>
</evidence>
<sequence length="141" mass="16060">MTLISTITITEGNLICHHGTITSLALESYLEFIFFCKEEEEEEEQLLPFDINQNLDNYEPWMLGWLMCKTVPYIQGVSVAASVYSLIAVSLDRSVLLTNAPSARLDGLPLEPHELLQQGHEPPQRVQREQRAQHGQREPLE</sequence>
<evidence type="ECO:0000313" key="6">
    <source>
        <dbReference type="EnsemblMetazoa" id="GAUT007170-PA"/>
    </source>
</evidence>
<evidence type="ECO:0000256" key="2">
    <source>
        <dbReference type="ARBA" id="ARBA00022692"/>
    </source>
</evidence>